<dbReference type="AlphaFoldDB" id="A0AA86SEU2"/>
<reference evidence="1" key="1">
    <citation type="submission" date="2023-10" db="EMBL/GenBank/DDBJ databases">
        <authorList>
            <person name="Domelevo Entfellner J.-B."/>
        </authorList>
    </citation>
    <scope>NUCLEOTIDE SEQUENCE</scope>
</reference>
<evidence type="ECO:0000313" key="1">
    <source>
        <dbReference type="EMBL" id="CAJ1947370.1"/>
    </source>
</evidence>
<protein>
    <submittedName>
        <fullName evidence="1">Uncharacterized protein</fullName>
    </submittedName>
</protein>
<dbReference type="EMBL" id="OY731401">
    <property type="protein sequence ID" value="CAJ1947370.1"/>
    <property type="molecule type" value="Genomic_DNA"/>
</dbReference>
<name>A0AA86SEU2_9FABA</name>
<sequence>MWKRDRTGSITLANVPNCLHGRVKPSFPACEHELSVCHLLVGFRPYATQSGFTFFPQQFNLFEIKKSLGQKGSLRFGVRTPNVHLL</sequence>
<evidence type="ECO:0000313" key="2">
    <source>
        <dbReference type="Proteomes" id="UP001189624"/>
    </source>
</evidence>
<keyword evidence="2" id="KW-1185">Reference proteome</keyword>
<accession>A0AA86SEU2</accession>
<dbReference type="Gramene" id="rna-AYBTSS11_LOCUS12624">
    <property type="protein sequence ID" value="CAJ1947370.1"/>
    <property type="gene ID" value="gene-AYBTSS11_LOCUS12624"/>
</dbReference>
<proteinExistence type="predicted"/>
<dbReference type="Proteomes" id="UP001189624">
    <property type="component" value="Chromosome 4"/>
</dbReference>
<gene>
    <name evidence="1" type="ORF">AYBTSS11_LOCUS12624</name>
</gene>
<organism evidence="1 2">
    <name type="scientific">Sphenostylis stenocarpa</name>
    <dbReference type="NCBI Taxonomy" id="92480"/>
    <lineage>
        <taxon>Eukaryota</taxon>
        <taxon>Viridiplantae</taxon>
        <taxon>Streptophyta</taxon>
        <taxon>Embryophyta</taxon>
        <taxon>Tracheophyta</taxon>
        <taxon>Spermatophyta</taxon>
        <taxon>Magnoliopsida</taxon>
        <taxon>eudicotyledons</taxon>
        <taxon>Gunneridae</taxon>
        <taxon>Pentapetalae</taxon>
        <taxon>rosids</taxon>
        <taxon>fabids</taxon>
        <taxon>Fabales</taxon>
        <taxon>Fabaceae</taxon>
        <taxon>Papilionoideae</taxon>
        <taxon>50 kb inversion clade</taxon>
        <taxon>NPAAA clade</taxon>
        <taxon>indigoferoid/millettioid clade</taxon>
        <taxon>Phaseoleae</taxon>
        <taxon>Sphenostylis</taxon>
    </lineage>
</organism>